<dbReference type="GO" id="GO:0006537">
    <property type="term" value="P:glutamate biosynthetic process"/>
    <property type="evidence" value="ECO:0007669"/>
    <property type="project" value="TreeGrafter"/>
</dbReference>
<dbReference type="Gene3D" id="3.40.710.10">
    <property type="entry name" value="DD-peptidase/beta-lactamase superfamily"/>
    <property type="match status" value="1"/>
</dbReference>
<feature type="binding site" evidence="6">
    <location>
        <position position="188"/>
    </location>
    <ligand>
        <name>substrate</name>
    </ligand>
</feature>
<name>A0A2V3ZYD1_9BACT</name>
<sequence>MDYNKIFTDINAKLSSYKDDGAVASYIPELQRVLPNKFGVHLCSVEGMNYHFGDSEEKFSIQSIVKVLSLTMAFEIEEDELWKRVGVEPSGNPFNSLVQLEYDEGIPRNPFINAGAIVIADVLVSKLKNPREDFINFVRHLSGNNQIDYCDRIAQSEKSKGHRNAALCNLMKSFGNIENNIHEVIDFYFDLCSIEMTCSELARTFLFLANYGKDPVNGNQIISSSKSKRINAVMQLCGLYDEAGEFSFKVGLPGKSGVGGGIAVVHPGKYSMVVWSPRLNKKGNSNKGMRFLEEFTSYTASSIF</sequence>
<dbReference type="GO" id="GO:0004359">
    <property type="term" value="F:glutaminase activity"/>
    <property type="evidence" value="ECO:0007669"/>
    <property type="project" value="UniProtKB-UniRule"/>
</dbReference>
<evidence type="ECO:0000313" key="8">
    <source>
        <dbReference type="Proteomes" id="UP000248079"/>
    </source>
</evidence>
<keyword evidence="4 6" id="KW-0378">Hydrolase</keyword>
<dbReference type="InterPro" id="IPR015868">
    <property type="entry name" value="Glutaminase"/>
</dbReference>
<gene>
    <name evidence="6" type="primary">glsA</name>
    <name evidence="7" type="ORF">DF185_07520</name>
</gene>
<comment type="catalytic activity">
    <reaction evidence="5 6">
        <text>L-glutamine + H2O = L-glutamate + NH4(+)</text>
        <dbReference type="Rhea" id="RHEA:15889"/>
        <dbReference type="ChEBI" id="CHEBI:15377"/>
        <dbReference type="ChEBI" id="CHEBI:28938"/>
        <dbReference type="ChEBI" id="CHEBI:29985"/>
        <dbReference type="ChEBI" id="CHEBI:58359"/>
        <dbReference type="EC" id="3.5.1.2"/>
    </reaction>
</comment>
<dbReference type="Proteomes" id="UP000248079">
    <property type="component" value="Unassembled WGS sequence"/>
</dbReference>
<comment type="subunit">
    <text evidence="2 6">Homotetramer.</text>
</comment>
<feature type="binding site" evidence="6">
    <location>
        <position position="63"/>
    </location>
    <ligand>
        <name>substrate</name>
    </ligand>
</feature>
<reference evidence="7 8" key="1">
    <citation type="submission" date="2018-05" db="EMBL/GenBank/DDBJ databases">
        <title>Marinifilum breve JC075T sp. nov., a marine bacterium isolated from Yongle Blue Hole in the South China Sea.</title>
        <authorList>
            <person name="Fu T."/>
        </authorList>
    </citation>
    <scope>NUCLEOTIDE SEQUENCE [LARGE SCALE GENOMIC DNA]</scope>
    <source>
        <strain evidence="7 8">JC075</strain>
    </source>
</reference>
<organism evidence="7 8">
    <name type="scientific">Marinifilum breve</name>
    <dbReference type="NCBI Taxonomy" id="2184082"/>
    <lineage>
        <taxon>Bacteria</taxon>
        <taxon>Pseudomonadati</taxon>
        <taxon>Bacteroidota</taxon>
        <taxon>Bacteroidia</taxon>
        <taxon>Marinilabiliales</taxon>
        <taxon>Marinifilaceae</taxon>
    </lineage>
</organism>
<dbReference type="PANTHER" id="PTHR12544">
    <property type="entry name" value="GLUTAMINASE"/>
    <property type="match status" value="1"/>
</dbReference>
<dbReference type="InterPro" id="IPR012338">
    <property type="entry name" value="Beta-lactam/transpept-like"/>
</dbReference>
<evidence type="ECO:0000256" key="1">
    <source>
        <dbReference type="ARBA" id="ARBA00011076"/>
    </source>
</evidence>
<dbReference type="SUPFAM" id="SSF56601">
    <property type="entry name" value="beta-lactamase/transpeptidase-like"/>
    <property type="match status" value="1"/>
</dbReference>
<dbReference type="Pfam" id="PF04960">
    <property type="entry name" value="Glutaminase"/>
    <property type="match status" value="1"/>
</dbReference>
<dbReference type="HAMAP" id="MF_00313">
    <property type="entry name" value="Glutaminase"/>
    <property type="match status" value="1"/>
</dbReference>
<accession>A0A2V3ZYD1</accession>
<dbReference type="GO" id="GO:0006543">
    <property type="term" value="P:L-glutamine catabolic process"/>
    <property type="evidence" value="ECO:0007669"/>
    <property type="project" value="TreeGrafter"/>
</dbReference>
<evidence type="ECO:0000313" key="7">
    <source>
        <dbReference type="EMBL" id="PXY01336.1"/>
    </source>
</evidence>
<feature type="binding site" evidence="6">
    <location>
        <position position="157"/>
    </location>
    <ligand>
        <name>substrate</name>
    </ligand>
</feature>
<comment type="caution">
    <text evidence="7">The sequence shown here is derived from an EMBL/GenBank/DDBJ whole genome shotgun (WGS) entry which is preliminary data.</text>
</comment>
<dbReference type="EMBL" id="QFLI01000003">
    <property type="protein sequence ID" value="PXY01336.1"/>
    <property type="molecule type" value="Genomic_DNA"/>
</dbReference>
<comment type="similarity">
    <text evidence="1 6">Belongs to the glutaminase family.</text>
</comment>
<evidence type="ECO:0000256" key="3">
    <source>
        <dbReference type="ARBA" id="ARBA00012918"/>
    </source>
</evidence>
<feature type="binding site" evidence="6">
    <location>
        <position position="113"/>
    </location>
    <ligand>
        <name>substrate</name>
    </ligand>
</feature>
<protein>
    <recommendedName>
        <fullName evidence="3 6">Glutaminase</fullName>
        <ecNumber evidence="3 6">3.5.1.2</ecNumber>
    </recommendedName>
</protein>
<dbReference type="PANTHER" id="PTHR12544:SF29">
    <property type="entry name" value="GLUTAMINASE"/>
    <property type="match status" value="1"/>
</dbReference>
<feature type="binding site" evidence="6">
    <location>
        <position position="240"/>
    </location>
    <ligand>
        <name>substrate</name>
    </ligand>
</feature>
<dbReference type="NCBIfam" id="NF002132">
    <property type="entry name" value="PRK00971.1-1"/>
    <property type="match status" value="1"/>
</dbReference>
<evidence type="ECO:0000256" key="6">
    <source>
        <dbReference type="HAMAP-Rule" id="MF_00313"/>
    </source>
</evidence>
<proteinExistence type="inferred from homology"/>
<keyword evidence="6" id="KW-0007">Acetylation</keyword>
<feature type="binding site" evidence="6">
    <location>
        <position position="164"/>
    </location>
    <ligand>
        <name>substrate</name>
    </ligand>
</feature>
<dbReference type="NCBIfam" id="NF002133">
    <property type="entry name" value="PRK00971.1-2"/>
    <property type="match status" value="1"/>
</dbReference>
<dbReference type="OrthoDB" id="9788822at2"/>
<dbReference type="NCBIfam" id="TIGR03814">
    <property type="entry name" value="Gln_ase"/>
    <property type="match status" value="1"/>
</dbReference>
<evidence type="ECO:0000256" key="2">
    <source>
        <dbReference type="ARBA" id="ARBA00011881"/>
    </source>
</evidence>
<dbReference type="EC" id="3.5.1.2" evidence="3 6"/>
<evidence type="ECO:0000256" key="4">
    <source>
        <dbReference type="ARBA" id="ARBA00022801"/>
    </source>
</evidence>
<keyword evidence="8" id="KW-1185">Reference proteome</keyword>
<evidence type="ECO:0000256" key="5">
    <source>
        <dbReference type="ARBA" id="ARBA00049534"/>
    </source>
</evidence>
<dbReference type="AlphaFoldDB" id="A0A2V3ZYD1"/>
<dbReference type="FunFam" id="3.40.710.10:FF:000005">
    <property type="entry name" value="Glutaminase"/>
    <property type="match status" value="1"/>
</dbReference>
<feature type="binding site" evidence="6">
    <location>
        <position position="258"/>
    </location>
    <ligand>
        <name>substrate</name>
    </ligand>
</feature>
<dbReference type="RefSeq" id="WP_110360148.1">
    <property type="nucleotide sequence ID" value="NZ_QFLI01000003.1"/>
</dbReference>